<dbReference type="HOGENOM" id="CLU_3283884_0_0_11"/>
<protein>
    <submittedName>
        <fullName evidence="2">Uncharacterized protein</fullName>
    </submittedName>
</protein>
<feature type="region of interest" description="Disordered" evidence="1">
    <location>
        <begin position="1"/>
        <end position="21"/>
    </location>
</feature>
<organism evidence="2 3">
    <name type="scientific">Hoyosella subflava (strain DSM 45089 / JCM 17490 / NBRC 109087 / DQS3-9A1)</name>
    <name type="common">Amycolicicoccus subflavus</name>
    <dbReference type="NCBI Taxonomy" id="443218"/>
    <lineage>
        <taxon>Bacteria</taxon>
        <taxon>Bacillati</taxon>
        <taxon>Actinomycetota</taxon>
        <taxon>Actinomycetes</taxon>
        <taxon>Mycobacteriales</taxon>
        <taxon>Hoyosellaceae</taxon>
        <taxon>Hoyosella</taxon>
    </lineage>
</organism>
<proteinExistence type="predicted"/>
<dbReference type="AlphaFoldDB" id="F6EM24"/>
<dbReference type="STRING" id="443218.AS9A_4371"/>
<dbReference type="EMBL" id="CP002786">
    <property type="protein sequence ID" value="AEF42804.1"/>
    <property type="molecule type" value="Genomic_DNA"/>
</dbReference>
<accession>F6EM24</accession>
<sequence>MPSMDTSSTRSSLASTSEPVSVTEFSGALDMSYSSYCSGL</sequence>
<dbReference type="KEGG" id="asd:AS9A_4371"/>
<name>F6EM24_HOYSD</name>
<gene>
    <name evidence="2" type="ordered locus">AS9A_4371</name>
</gene>
<evidence type="ECO:0000256" key="1">
    <source>
        <dbReference type="SAM" id="MobiDB-lite"/>
    </source>
</evidence>
<evidence type="ECO:0000313" key="3">
    <source>
        <dbReference type="Proteomes" id="UP000009235"/>
    </source>
</evidence>
<feature type="compositionally biased region" description="Low complexity" evidence="1">
    <location>
        <begin position="1"/>
        <end position="17"/>
    </location>
</feature>
<reference evidence="2 3" key="1">
    <citation type="journal article" date="2011" name="J. Bacteriol.">
        <title>Complete genome sequence of Amycolicicoccus subflavus DQS3-9A1T, an actinomycete isolated from crude oil-polluted soil.</title>
        <authorList>
            <person name="Cai M."/>
            <person name="Chen W.M."/>
            <person name="Nie Y."/>
            <person name="Chi C.Q."/>
            <person name="Wang Y.N."/>
            <person name="Tang Y.Q."/>
            <person name="Li G.Y."/>
            <person name="Wu X.L."/>
        </authorList>
    </citation>
    <scope>NUCLEOTIDE SEQUENCE [LARGE SCALE GENOMIC DNA]</scope>
    <source>
        <strain evidence="3">DSM 45089 / DQS3-9A1</strain>
    </source>
</reference>
<evidence type="ECO:0000313" key="2">
    <source>
        <dbReference type="EMBL" id="AEF42804.1"/>
    </source>
</evidence>
<dbReference type="Proteomes" id="UP000009235">
    <property type="component" value="Chromosome"/>
</dbReference>
<keyword evidence="3" id="KW-1185">Reference proteome</keyword>